<gene>
    <name evidence="2" type="ORF">BEN51_12705</name>
</gene>
<protein>
    <recommendedName>
        <fullName evidence="4">DUF3784 domain-containing protein</fullName>
    </recommendedName>
</protein>
<organism evidence="2 3">
    <name type="scientific">Clostridium isatidis</name>
    <dbReference type="NCBI Taxonomy" id="182773"/>
    <lineage>
        <taxon>Bacteria</taxon>
        <taxon>Bacillati</taxon>
        <taxon>Bacillota</taxon>
        <taxon>Clostridia</taxon>
        <taxon>Eubacteriales</taxon>
        <taxon>Clostridiaceae</taxon>
        <taxon>Clostridium</taxon>
    </lineage>
</organism>
<name>A0A343JFH5_9CLOT</name>
<accession>A0A343JFH5</accession>
<keyword evidence="1" id="KW-0472">Membrane</keyword>
<evidence type="ECO:0000313" key="3">
    <source>
        <dbReference type="Proteomes" id="UP000264883"/>
    </source>
</evidence>
<dbReference type="EMBL" id="CP016786">
    <property type="protein sequence ID" value="ASW44283.1"/>
    <property type="molecule type" value="Genomic_DNA"/>
</dbReference>
<keyword evidence="3" id="KW-1185">Reference proteome</keyword>
<proteinExistence type="predicted"/>
<keyword evidence="1" id="KW-0812">Transmembrane</keyword>
<feature type="transmembrane region" description="Helical" evidence="1">
    <location>
        <begin position="75"/>
        <end position="94"/>
    </location>
</feature>
<evidence type="ECO:0000313" key="2">
    <source>
        <dbReference type="EMBL" id="ASW44283.1"/>
    </source>
</evidence>
<dbReference type="AlphaFoldDB" id="A0A343JFH5"/>
<evidence type="ECO:0000256" key="1">
    <source>
        <dbReference type="SAM" id="Phobius"/>
    </source>
</evidence>
<dbReference type="Proteomes" id="UP000264883">
    <property type="component" value="Chromosome"/>
</dbReference>
<feature type="transmembrane region" description="Helical" evidence="1">
    <location>
        <begin position="6"/>
        <end position="23"/>
    </location>
</feature>
<dbReference type="KEGG" id="cia:BEN51_12705"/>
<evidence type="ECO:0008006" key="4">
    <source>
        <dbReference type="Google" id="ProtNLM"/>
    </source>
</evidence>
<dbReference type="RefSeq" id="WP_119866407.1">
    <property type="nucleotide sequence ID" value="NZ_CP016786.1"/>
</dbReference>
<reference evidence="2 3" key="1">
    <citation type="submission" date="2016-08" db="EMBL/GenBank/DDBJ databases">
        <title>Complete Genome Sequence Of The Indigo Reducing Clostridium isatidis DSM15098.</title>
        <authorList>
            <person name="Little G.T."/>
            <person name="Minton N.P."/>
        </authorList>
    </citation>
    <scope>NUCLEOTIDE SEQUENCE [LARGE SCALE GENOMIC DNA]</scope>
    <source>
        <strain evidence="2 3">DSM 15098</strain>
    </source>
</reference>
<feature type="transmembrane region" description="Helical" evidence="1">
    <location>
        <begin position="44"/>
        <end position="69"/>
    </location>
</feature>
<keyword evidence="1" id="KW-1133">Transmembrane helix</keyword>
<sequence length="101" mass="11393">MKGTTIVILLSSIGFIIIGLVYLRSKGIRKSFEESNIYKNTDKYIKINGLSNLILGMLGILIGIIDYFSIFTSKYIVILFIALILVQSIIHKIISKNNRNI</sequence>